<dbReference type="NCBIfam" id="TIGR00723">
    <property type="entry name" value="ttdB_fumA_fumB"/>
    <property type="match status" value="1"/>
</dbReference>
<comment type="similarity">
    <text evidence="1">Belongs to the class-I fumarase family.</text>
</comment>
<dbReference type="RefSeq" id="WP_209590222.1">
    <property type="nucleotide sequence ID" value="NZ_JAGGMU010000001.1"/>
</dbReference>
<dbReference type="AlphaFoldDB" id="A0A8J7S3P6"/>
<dbReference type="GO" id="GO:0004333">
    <property type="term" value="F:fumarate hydratase activity"/>
    <property type="evidence" value="ECO:0007669"/>
    <property type="project" value="UniProtKB-EC"/>
</dbReference>
<dbReference type="InterPro" id="IPR036660">
    <property type="entry name" value="Fe-S_hydroAse_TtdB_cat_sf"/>
</dbReference>
<gene>
    <name evidence="4" type="ORF">J3E07_000251</name>
</gene>
<dbReference type="SUPFAM" id="SSF117457">
    <property type="entry name" value="FumA C-terminal domain-like"/>
    <property type="match status" value="1"/>
</dbReference>
<comment type="caution">
    <text evidence="4">The sequence shown here is derived from an EMBL/GenBank/DDBJ whole genome shotgun (WGS) entry which is preliminary data.</text>
</comment>
<dbReference type="EMBL" id="JAGGMV010000001">
    <property type="protein sequence ID" value="MBP2200853.1"/>
    <property type="molecule type" value="Genomic_DNA"/>
</dbReference>
<protein>
    <submittedName>
        <fullName evidence="4">Fumarate hydratase subunit beta</fullName>
        <ecNumber evidence="4">4.2.1.2</ecNumber>
    </submittedName>
</protein>
<evidence type="ECO:0000313" key="5">
    <source>
        <dbReference type="Proteomes" id="UP000740329"/>
    </source>
</evidence>
<dbReference type="InterPro" id="IPR004647">
    <property type="entry name" value="Fe-S_hydro-lyase_TtdB-typ_cat"/>
</dbReference>
<keyword evidence="2 4" id="KW-0456">Lyase</keyword>
<evidence type="ECO:0000256" key="2">
    <source>
        <dbReference type="ARBA" id="ARBA00023239"/>
    </source>
</evidence>
<accession>A0A8J7S3P6</accession>
<organism evidence="4 5">
    <name type="scientific">Methanococcus voltae</name>
    <dbReference type="NCBI Taxonomy" id="2188"/>
    <lineage>
        <taxon>Archaea</taxon>
        <taxon>Methanobacteriati</taxon>
        <taxon>Methanobacteriota</taxon>
        <taxon>Methanomada group</taxon>
        <taxon>Methanococci</taxon>
        <taxon>Methanococcales</taxon>
        <taxon>Methanococcaceae</taxon>
        <taxon>Methanococcus</taxon>
    </lineage>
</organism>
<dbReference type="OrthoDB" id="34134at2157"/>
<dbReference type="Gene3D" id="3.20.130.10">
    <property type="entry name" value="Fe-S hydro-lyase, tartrate dehydratase beta-type, catalytic domain"/>
    <property type="match status" value="1"/>
</dbReference>
<reference evidence="4" key="1">
    <citation type="submission" date="2021-03" db="EMBL/GenBank/DDBJ databases">
        <title>Genomic Encyclopedia of Type Strains, Phase IV (KMG-V): Genome sequencing to study the core and pangenomes of soil and plant-associated prokaryotes.</title>
        <authorList>
            <person name="Whitman W."/>
        </authorList>
    </citation>
    <scope>NUCLEOTIDE SEQUENCE</scope>
    <source>
        <strain evidence="4">C4</strain>
    </source>
</reference>
<feature type="domain" description="Fe-S hydro-lyase tartrate dehydratase beta-type catalytic" evidence="3">
    <location>
        <begin position="5"/>
        <end position="179"/>
    </location>
</feature>
<dbReference type="PANTHER" id="PTHR43351:SF2">
    <property type="entry name" value="L(+)-TARTRATE DEHYDRATASE SUBUNIT BETA-RELATED"/>
    <property type="match status" value="1"/>
</dbReference>
<dbReference type="Proteomes" id="UP000740329">
    <property type="component" value="Unassembled WGS sequence"/>
</dbReference>
<dbReference type="EC" id="4.2.1.2" evidence="4"/>
<evidence type="ECO:0000313" key="4">
    <source>
        <dbReference type="EMBL" id="MBP2200853.1"/>
    </source>
</evidence>
<dbReference type="Pfam" id="PF05683">
    <property type="entry name" value="Fumerase_C"/>
    <property type="match status" value="1"/>
</dbReference>
<evidence type="ECO:0000259" key="3">
    <source>
        <dbReference type="Pfam" id="PF05683"/>
    </source>
</evidence>
<evidence type="ECO:0000256" key="1">
    <source>
        <dbReference type="ARBA" id="ARBA00008876"/>
    </source>
</evidence>
<dbReference type="PANTHER" id="PTHR43351">
    <property type="entry name" value="L(+)-TARTRATE DEHYDRATASE SUBUNIT BETA"/>
    <property type="match status" value="1"/>
</dbReference>
<sequence length="198" mass="21802">MQYYLKTPISKEDIKKLNVGDIVYISGNICTGRDEAHITAIEEGKSPVDLKNGVIYHAGPIMRQKDDENGEWECVAIGPTTSARMNKTEKDFIEITGISAIIGKGGMTDELLDVFKEHYVVYLSAPGGCAALLAESVKKVKSVHKIELGIPEAFWSLEVENFGPLVVSMDSNGQSLYKNVNKDVEKNLKEIKEVKGLI</sequence>
<proteinExistence type="inferred from homology"/>
<name>A0A8J7S3P6_METVO</name>